<dbReference type="PANTHER" id="PTHR12128:SF66">
    <property type="entry name" value="4-HYDROXY-2-OXOGLUTARATE ALDOLASE, MITOCHONDRIAL"/>
    <property type="match status" value="1"/>
</dbReference>
<keyword evidence="10 12" id="KW-0704">Schiff base</keyword>
<keyword evidence="7 12" id="KW-0220">Diaminopimelate biosynthesis</keyword>
<evidence type="ECO:0000256" key="5">
    <source>
        <dbReference type="ARBA" id="ARBA00022490"/>
    </source>
</evidence>
<dbReference type="PIRSF" id="PIRSF001365">
    <property type="entry name" value="DHDPS"/>
    <property type="match status" value="1"/>
</dbReference>
<dbReference type="Gene3D" id="3.20.20.70">
    <property type="entry name" value="Aldolase class I"/>
    <property type="match status" value="1"/>
</dbReference>
<feature type="binding site" evidence="12">
    <location>
        <position position="59"/>
    </location>
    <ligand>
        <name>pyruvate</name>
        <dbReference type="ChEBI" id="CHEBI:15361"/>
    </ligand>
</feature>
<evidence type="ECO:0000256" key="4">
    <source>
        <dbReference type="ARBA" id="ARBA00012086"/>
    </source>
</evidence>
<keyword evidence="8 12" id="KW-0457">Lysine biosynthesis</keyword>
<feature type="active site" description="Schiff-base intermediate with substrate" evidence="12">
    <location>
        <position position="175"/>
    </location>
</feature>
<protein>
    <recommendedName>
        <fullName evidence="4 12">4-hydroxy-tetrahydrodipicolinate synthase</fullName>
        <shortName evidence="12">HTPA synthase</shortName>
        <ecNumber evidence="4 12">4.3.3.7</ecNumber>
    </recommendedName>
</protein>
<dbReference type="InterPro" id="IPR013785">
    <property type="entry name" value="Aldolase_TIM"/>
</dbReference>
<proteinExistence type="inferred from homology"/>
<feature type="site" description="Part of a proton relay during catalysis" evidence="12">
    <location>
        <position position="58"/>
    </location>
</feature>
<dbReference type="InterPro" id="IPR005263">
    <property type="entry name" value="DapA"/>
</dbReference>
<evidence type="ECO:0000256" key="9">
    <source>
        <dbReference type="ARBA" id="ARBA00023239"/>
    </source>
</evidence>
<comment type="function">
    <text evidence="1 12">Catalyzes the condensation of (S)-aspartate-beta-semialdehyde [(S)-ASA] and pyruvate to 4-hydroxy-tetrahydrodipicolinate (HTPA).</text>
</comment>
<comment type="subcellular location">
    <subcellularLocation>
        <location evidence="12">Cytoplasm</location>
    </subcellularLocation>
</comment>
<evidence type="ECO:0000313" key="14">
    <source>
        <dbReference type="EMBL" id="PVX82757.1"/>
    </source>
</evidence>
<feature type="binding site" evidence="12">
    <location>
        <position position="217"/>
    </location>
    <ligand>
        <name>pyruvate</name>
        <dbReference type="ChEBI" id="CHEBI:15361"/>
    </ligand>
</feature>
<evidence type="ECO:0000256" key="1">
    <source>
        <dbReference type="ARBA" id="ARBA00003294"/>
    </source>
</evidence>
<organism evidence="14 15">
    <name type="scientific">Paraburkholderia unamae</name>
    <dbReference type="NCBI Taxonomy" id="219649"/>
    <lineage>
        <taxon>Bacteria</taxon>
        <taxon>Pseudomonadati</taxon>
        <taxon>Pseudomonadota</taxon>
        <taxon>Betaproteobacteria</taxon>
        <taxon>Burkholderiales</taxon>
        <taxon>Burkholderiaceae</taxon>
        <taxon>Paraburkholderia</taxon>
    </lineage>
</organism>
<evidence type="ECO:0000256" key="13">
    <source>
        <dbReference type="PIRNR" id="PIRNR001365"/>
    </source>
</evidence>
<gene>
    <name evidence="12" type="primary">dapA</name>
    <name evidence="14" type="ORF">C7402_108130</name>
</gene>
<dbReference type="Pfam" id="PF00701">
    <property type="entry name" value="DHDPS"/>
    <property type="match status" value="1"/>
</dbReference>
<keyword evidence="15" id="KW-1185">Reference proteome</keyword>
<dbReference type="SUPFAM" id="SSF51569">
    <property type="entry name" value="Aldolase"/>
    <property type="match status" value="1"/>
</dbReference>
<evidence type="ECO:0000256" key="10">
    <source>
        <dbReference type="ARBA" id="ARBA00023270"/>
    </source>
</evidence>
<dbReference type="InterPro" id="IPR002220">
    <property type="entry name" value="DapA-like"/>
</dbReference>
<comment type="catalytic activity">
    <reaction evidence="11 12">
        <text>L-aspartate 4-semialdehyde + pyruvate = (2S,4S)-4-hydroxy-2,3,4,5-tetrahydrodipicolinate + H2O + H(+)</text>
        <dbReference type="Rhea" id="RHEA:34171"/>
        <dbReference type="ChEBI" id="CHEBI:15361"/>
        <dbReference type="ChEBI" id="CHEBI:15377"/>
        <dbReference type="ChEBI" id="CHEBI:15378"/>
        <dbReference type="ChEBI" id="CHEBI:67139"/>
        <dbReference type="ChEBI" id="CHEBI:537519"/>
        <dbReference type="EC" id="4.3.3.7"/>
    </reaction>
</comment>
<keyword evidence="6 12" id="KW-0028">Amino-acid biosynthesis</keyword>
<feature type="active site" description="Proton donor/acceptor" evidence="12">
    <location>
        <position position="147"/>
    </location>
</feature>
<feature type="site" description="Part of a proton relay during catalysis" evidence="12">
    <location>
        <position position="121"/>
    </location>
</feature>
<keyword evidence="5 12" id="KW-0963">Cytoplasm</keyword>
<dbReference type="PANTHER" id="PTHR12128">
    <property type="entry name" value="DIHYDRODIPICOLINATE SYNTHASE"/>
    <property type="match status" value="1"/>
</dbReference>
<evidence type="ECO:0000256" key="7">
    <source>
        <dbReference type="ARBA" id="ARBA00022915"/>
    </source>
</evidence>
<accession>A0ABX5KL61</accession>
<dbReference type="EMBL" id="QEOB01000008">
    <property type="protein sequence ID" value="PVX82757.1"/>
    <property type="molecule type" value="Genomic_DNA"/>
</dbReference>
<dbReference type="PROSITE" id="PS00666">
    <property type="entry name" value="DHDPS_2"/>
    <property type="match status" value="1"/>
</dbReference>
<name>A0ABX5KL61_9BURK</name>
<evidence type="ECO:0000256" key="3">
    <source>
        <dbReference type="ARBA" id="ARBA00007592"/>
    </source>
</evidence>
<dbReference type="NCBIfam" id="TIGR00674">
    <property type="entry name" value="dapA"/>
    <property type="match status" value="1"/>
</dbReference>
<comment type="similarity">
    <text evidence="3 12 13">Belongs to the DapA family.</text>
</comment>
<dbReference type="HAMAP" id="MF_00418">
    <property type="entry name" value="DapA"/>
    <property type="match status" value="1"/>
</dbReference>
<evidence type="ECO:0000256" key="12">
    <source>
        <dbReference type="HAMAP-Rule" id="MF_00418"/>
    </source>
</evidence>
<sequence length="307" mass="32614">MTNEPGILERTGRQLPRGSVVALITPFTKEGSIDYEKLRALIDFHVASATAGIAVVGTTGEASTLSFNEHCDVIAATVEHAAGRIHVMAGVGANSTREAAALAKFACVHGADSLLSVVPYYVKPSQQGLAAHFLAQADAGDAPLVLYNVPGRTVTDMSVETVLRLSAHPNIRGIKDATGDMLRAAELVAALPADFALYSGDDFTSMPFMVLGGWGVISVVANVLPRQVSEMCRLIDDNDIARARQAVLAMLPLTRALFAETSPGPVKYAASLLDLCESVVRLPLVLPEASTRRYLEEILVRVQKHAA</sequence>
<dbReference type="PRINTS" id="PR00146">
    <property type="entry name" value="DHPICSNTHASE"/>
</dbReference>
<evidence type="ECO:0000256" key="2">
    <source>
        <dbReference type="ARBA" id="ARBA00005120"/>
    </source>
</evidence>
<evidence type="ECO:0000256" key="11">
    <source>
        <dbReference type="ARBA" id="ARBA00047836"/>
    </source>
</evidence>
<comment type="caution">
    <text evidence="14">The sequence shown here is derived from an EMBL/GenBank/DDBJ whole genome shotgun (WGS) entry which is preliminary data.</text>
</comment>
<evidence type="ECO:0000256" key="6">
    <source>
        <dbReference type="ARBA" id="ARBA00022605"/>
    </source>
</evidence>
<comment type="pathway">
    <text evidence="2 12">Amino-acid biosynthesis; L-lysine biosynthesis via DAP pathway; (S)-tetrahydrodipicolinate from L-aspartate: step 3/4.</text>
</comment>
<comment type="caution">
    <text evidence="12">Was originally thought to be a dihydrodipicolinate synthase (DHDPS), catalyzing the condensation of (S)-aspartate-beta-semialdehyde [(S)-ASA] and pyruvate to dihydrodipicolinate (DHDP). However, it was shown in E.coli that the product of the enzymatic reaction is not dihydrodipicolinate but in fact (4S)-4-hydroxy-2,3,4,5-tetrahydro-(2S)-dipicolinic acid (HTPA), and that the consecutive dehydration reaction leading to DHDP is not spontaneous but catalyzed by DapB.</text>
</comment>
<evidence type="ECO:0000313" key="15">
    <source>
        <dbReference type="Proteomes" id="UP000245712"/>
    </source>
</evidence>
<dbReference type="SMART" id="SM01130">
    <property type="entry name" value="DHDPS"/>
    <property type="match status" value="1"/>
</dbReference>
<dbReference type="Proteomes" id="UP000245712">
    <property type="component" value="Unassembled WGS sequence"/>
</dbReference>
<dbReference type="EC" id="4.3.3.7" evidence="4 12"/>
<keyword evidence="9 12" id="KW-0456">Lyase</keyword>
<comment type="subunit">
    <text evidence="12">Homotetramer; dimer of dimers.</text>
</comment>
<dbReference type="CDD" id="cd00950">
    <property type="entry name" value="DHDPS"/>
    <property type="match status" value="1"/>
</dbReference>
<reference evidence="14 15" key="1">
    <citation type="submission" date="2018-05" db="EMBL/GenBank/DDBJ databases">
        <title>Genomic Encyclopedia of Type Strains, Phase IV (KMG-V): Genome sequencing to study the core and pangenomes of soil and plant-associated prokaryotes.</title>
        <authorList>
            <person name="Whitman W."/>
        </authorList>
    </citation>
    <scope>NUCLEOTIDE SEQUENCE [LARGE SCALE GENOMIC DNA]</scope>
    <source>
        <strain evidence="14 15">SCZa-39</strain>
    </source>
</reference>
<evidence type="ECO:0000256" key="8">
    <source>
        <dbReference type="ARBA" id="ARBA00023154"/>
    </source>
</evidence>
<dbReference type="InterPro" id="IPR020625">
    <property type="entry name" value="Schiff_base-form_aldolases_AS"/>
</dbReference>
<dbReference type="RefSeq" id="WP_224044319.1">
    <property type="nucleotide sequence ID" value="NZ_CAJZAT010000194.1"/>
</dbReference>